<evidence type="ECO:0000313" key="1">
    <source>
        <dbReference type="EMBL" id="GBP28438.1"/>
    </source>
</evidence>
<dbReference type="Proteomes" id="UP000299102">
    <property type="component" value="Unassembled WGS sequence"/>
</dbReference>
<name>A0A4C1UPR9_EUMVA</name>
<reference evidence="1 2" key="1">
    <citation type="journal article" date="2019" name="Commun. Biol.">
        <title>The bagworm genome reveals a unique fibroin gene that provides high tensile strength.</title>
        <authorList>
            <person name="Kono N."/>
            <person name="Nakamura H."/>
            <person name="Ohtoshi R."/>
            <person name="Tomita M."/>
            <person name="Numata K."/>
            <person name="Arakawa K."/>
        </authorList>
    </citation>
    <scope>NUCLEOTIDE SEQUENCE [LARGE SCALE GENOMIC DNA]</scope>
</reference>
<keyword evidence="2" id="KW-1185">Reference proteome</keyword>
<organism evidence="1 2">
    <name type="scientific">Eumeta variegata</name>
    <name type="common">Bagworm moth</name>
    <name type="synonym">Eumeta japonica</name>
    <dbReference type="NCBI Taxonomy" id="151549"/>
    <lineage>
        <taxon>Eukaryota</taxon>
        <taxon>Metazoa</taxon>
        <taxon>Ecdysozoa</taxon>
        <taxon>Arthropoda</taxon>
        <taxon>Hexapoda</taxon>
        <taxon>Insecta</taxon>
        <taxon>Pterygota</taxon>
        <taxon>Neoptera</taxon>
        <taxon>Endopterygota</taxon>
        <taxon>Lepidoptera</taxon>
        <taxon>Glossata</taxon>
        <taxon>Ditrysia</taxon>
        <taxon>Tineoidea</taxon>
        <taxon>Psychidae</taxon>
        <taxon>Oiketicinae</taxon>
        <taxon>Eumeta</taxon>
    </lineage>
</organism>
<gene>
    <name evidence="1" type="ORF">EVAR_93385_1</name>
</gene>
<sequence length="92" mass="9957">MSYFSSLLNVVDINYQLRITVYQILVSAFNSGLDTVADFDTGPILGSDPDPVLHFGPDPPLAILVPNPLSVPIPLPTMVPICTNMENTLESI</sequence>
<accession>A0A4C1UPR9</accession>
<proteinExistence type="predicted"/>
<evidence type="ECO:0000313" key="2">
    <source>
        <dbReference type="Proteomes" id="UP000299102"/>
    </source>
</evidence>
<dbReference type="AlphaFoldDB" id="A0A4C1UPR9"/>
<protein>
    <submittedName>
        <fullName evidence="1">Uncharacterized protein</fullName>
    </submittedName>
</protein>
<dbReference type="EMBL" id="BGZK01000207">
    <property type="protein sequence ID" value="GBP28438.1"/>
    <property type="molecule type" value="Genomic_DNA"/>
</dbReference>
<comment type="caution">
    <text evidence="1">The sequence shown here is derived from an EMBL/GenBank/DDBJ whole genome shotgun (WGS) entry which is preliminary data.</text>
</comment>